<keyword evidence="4" id="KW-1185">Reference proteome</keyword>
<evidence type="ECO:0000313" key="4">
    <source>
        <dbReference type="Proteomes" id="UP000190797"/>
    </source>
</evidence>
<feature type="compositionally biased region" description="Basic and acidic residues" evidence="1">
    <location>
        <begin position="310"/>
        <end position="325"/>
    </location>
</feature>
<feature type="region of interest" description="Disordered" evidence="1">
    <location>
        <begin position="310"/>
        <end position="347"/>
    </location>
</feature>
<dbReference type="Pfam" id="PF00557">
    <property type="entry name" value="Peptidase_M24"/>
    <property type="match status" value="1"/>
</dbReference>
<organism evidence="3 4">
    <name type="scientific">[Actinomadura] parvosata subsp. kistnae</name>
    <dbReference type="NCBI Taxonomy" id="1909395"/>
    <lineage>
        <taxon>Bacteria</taxon>
        <taxon>Bacillati</taxon>
        <taxon>Actinomycetota</taxon>
        <taxon>Actinomycetes</taxon>
        <taxon>Streptosporangiales</taxon>
        <taxon>Streptosporangiaceae</taxon>
        <taxon>Nonomuraea</taxon>
    </lineage>
</organism>
<dbReference type="RefSeq" id="WP_080044295.1">
    <property type="nucleotide sequence ID" value="NZ_CP017717.1"/>
</dbReference>
<proteinExistence type="predicted"/>
<dbReference type="STRING" id="1909395.BKM31_46790"/>
<feature type="domain" description="Peptidase M24" evidence="2">
    <location>
        <begin position="169"/>
        <end position="414"/>
    </location>
</feature>
<dbReference type="SUPFAM" id="SSF53092">
    <property type="entry name" value="Creatinase/prolidase N-terminal domain"/>
    <property type="match status" value="1"/>
</dbReference>
<dbReference type="Proteomes" id="UP000190797">
    <property type="component" value="Chromosome"/>
</dbReference>
<dbReference type="SUPFAM" id="SSF55920">
    <property type="entry name" value="Creatinase/aminopeptidase"/>
    <property type="match status" value="1"/>
</dbReference>
<dbReference type="InterPro" id="IPR029149">
    <property type="entry name" value="Creatin/AminoP/Spt16_N"/>
</dbReference>
<sequence length="438" mass="46024">MDLPSYSLAERDRRWDLARRLMDAEGVDAVVVHGGAGWAPDAYLTNDRPGAIVVFPRAGEPVMLVGSPAHVGDHLLAGARGDAQWMRPENVLVAKHAHGVAETLRAHGLSRSPVGVLGLEPCPPFHADPLMPYALWSSVLQQLPQLTARPVERAFVTRALPQSGEELACVRRAAAVGESMARAMLEAVRPGVSEAALYAAAVAECLRQGAVPGDVSIVSGREPVSCGPPAWSYRPQPPRLVEDGDLVLAELSVRYGLREARQRLTIALGDVHPGTESLVKTARAAYEAGLATLRPGRLFGEVVTAMREAGRRDPHSLVGGRDPHPHSLAGGRHPHPHPHSLAGGSHPHPLVHSLNPGGVTGGSGARLGDLPRSAGYGLLAEQPTIGSDLPLTPGMTFALTPTCASGGHLAGLGGTVVVGDDAPIELNTITTHLMRSMR</sequence>
<accession>A0A1V0ACQ2</accession>
<dbReference type="EMBL" id="CP017717">
    <property type="protein sequence ID" value="AQZ67977.1"/>
    <property type="molecule type" value="Genomic_DNA"/>
</dbReference>
<dbReference type="OrthoDB" id="9803194at2"/>
<dbReference type="PANTHER" id="PTHR46112:SF2">
    <property type="entry name" value="XAA-PRO AMINOPEPTIDASE P-RELATED"/>
    <property type="match status" value="1"/>
</dbReference>
<dbReference type="KEGG" id="noa:BKM31_46790"/>
<evidence type="ECO:0000256" key="1">
    <source>
        <dbReference type="SAM" id="MobiDB-lite"/>
    </source>
</evidence>
<dbReference type="CDD" id="cd01066">
    <property type="entry name" value="APP_MetAP"/>
    <property type="match status" value="1"/>
</dbReference>
<dbReference type="InterPro" id="IPR000994">
    <property type="entry name" value="Pept_M24"/>
</dbReference>
<dbReference type="Gene3D" id="3.90.230.10">
    <property type="entry name" value="Creatinase/methionine aminopeptidase superfamily"/>
    <property type="match status" value="1"/>
</dbReference>
<dbReference type="PANTHER" id="PTHR46112">
    <property type="entry name" value="AMINOPEPTIDASE"/>
    <property type="match status" value="1"/>
</dbReference>
<reference evidence="4" key="1">
    <citation type="journal article" date="2017" name="Med. Chem. Commun.">
        <title>Nonomuraea sp. ATCC 55076 harbours the largest actinomycete chromosome to date and the kistamicin biosynthetic gene cluster.</title>
        <authorList>
            <person name="Nazari B."/>
            <person name="Forneris C.C."/>
            <person name="Gibson M.I."/>
            <person name="Moon K."/>
            <person name="Schramma K.R."/>
            <person name="Seyedsayamdost M.R."/>
        </authorList>
    </citation>
    <scope>NUCLEOTIDE SEQUENCE [LARGE SCALE GENOMIC DNA]</scope>
    <source>
        <strain evidence="4">ATCC 55076</strain>
    </source>
</reference>
<protein>
    <recommendedName>
        <fullName evidence="2">Peptidase M24 domain-containing protein</fullName>
    </recommendedName>
</protein>
<evidence type="ECO:0000313" key="3">
    <source>
        <dbReference type="EMBL" id="AQZ67977.1"/>
    </source>
</evidence>
<dbReference type="InterPro" id="IPR036005">
    <property type="entry name" value="Creatinase/aminopeptidase-like"/>
</dbReference>
<gene>
    <name evidence="3" type="ORF">BKM31_46790</name>
</gene>
<dbReference type="InterPro" id="IPR050659">
    <property type="entry name" value="Peptidase_M24B"/>
</dbReference>
<evidence type="ECO:0000259" key="2">
    <source>
        <dbReference type="Pfam" id="PF00557"/>
    </source>
</evidence>
<dbReference type="AlphaFoldDB" id="A0A1V0ACQ2"/>
<name>A0A1V0ACQ2_9ACTN</name>